<protein>
    <recommendedName>
        <fullName evidence="4">DUF5302 domain-containing protein</fullName>
    </recommendedName>
</protein>
<evidence type="ECO:0008006" key="4">
    <source>
        <dbReference type="Google" id="ProtNLM"/>
    </source>
</evidence>
<dbReference type="InterPro" id="IPR035172">
    <property type="entry name" value="DUF5302"/>
</dbReference>
<dbReference type="RefSeq" id="WP_144636492.1">
    <property type="nucleotide sequence ID" value="NZ_BNAX01000009.1"/>
</dbReference>
<gene>
    <name evidence="2" type="ORF">FNH06_08960</name>
</gene>
<feature type="region of interest" description="Disordered" evidence="1">
    <location>
        <begin position="1"/>
        <end position="61"/>
    </location>
</feature>
<feature type="compositionally biased region" description="Basic and acidic residues" evidence="1">
    <location>
        <begin position="13"/>
        <end position="27"/>
    </location>
</feature>
<organism evidence="2 3">
    <name type="scientific">Amycolatopsis acidiphila</name>
    <dbReference type="NCBI Taxonomy" id="715473"/>
    <lineage>
        <taxon>Bacteria</taxon>
        <taxon>Bacillati</taxon>
        <taxon>Actinomycetota</taxon>
        <taxon>Actinomycetes</taxon>
        <taxon>Pseudonocardiales</taxon>
        <taxon>Pseudonocardiaceae</taxon>
        <taxon>Amycolatopsis</taxon>
    </lineage>
</organism>
<dbReference type="EMBL" id="VJZA01000010">
    <property type="protein sequence ID" value="TVT23630.1"/>
    <property type="molecule type" value="Genomic_DNA"/>
</dbReference>
<dbReference type="AlphaFoldDB" id="A0A558AH92"/>
<sequence length="61" mass="6692">MSDPTPSSENPEDDLKRKFREALERKQAHTRAGNQSDSGGGRNQHAQGPAGGKRTFRRKSG</sequence>
<keyword evidence="3" id="KW-1185">Reference proteome</keyword>
<accession>A0A558AH92</accession>
<comment type="caution">
    <text evidence="2">The sequence shown here is derived from an EMBL/GenBank/DDBJ whole genome shotgun (WGS) entry which is preliminary data.</text>
</comment>
<evidence type="ECO:0000313" key="3">
    <source>
        <dbReference type="Proteomes" id="UP000318578"/>
    </source>
</evidence>
<dbReference type="Proteomes" id="UP000318578">
    <property type="component" value="Unassembled WGS sequence"/>
</dbReference>
<name>A0A558AH92_9PSEU</name>
<dbReference type="OrthoDB" id="4319558at2"/>
<dbReference type="Pfam" id="PF17227">
    <property type="entry name" value="DUF5302"/>
    <property type="match status" value="1"/>
</dbReference>
<evidence type="ECO:0000313" key="2">
    <source>
        <dbReference type="EMBL" id="TVT23630.1"/>
    </source>
</evidence>
<reference evidence="2 3" key="1">
    <citation type="submission" date="2019-07" db="EMBL/GenBank/DDBJ databases">
        <title>New species of Amycolatopsis and Streptomyces.</title>
        <authorList>
            <person name="Duangmal K."/>
            <person name="Teo W.F.A."/>
            <person name="Lipun K."/>
        </authorList>
    </citation>
    <scope>NUCLEOTIDE SEQUENCE [LARGE SCALE GENOMIC DNA]</scope>
    <source>
        <strain evidence="2 3">JCM 30562</strain>
    </source>
</reference>
<proteinExistence type="predicted"/>
<evidence type="ECO:0000256" key="1">
    <source>
        <dbReference type="SAM" id="MobiDB-lite"/>
    </source>
</evidence>